<evidence type="ECO:0000313" key="1">
    <source>
        <dbReference type="EMBL" id="CAG9333534.1"/>
    </source>
</evidence>
<organism evidence="1 2">
    <name type="scientific">Blepharisma stoltei</name>
    <dbReference type="NCBI Taxonomy" id="1481888"/>
    <lineage>
        <taxon>Eukaryota</taxon>
        <taxon>Sar</taxon>
        <taxon>Alveolata</taxon>
        <taxon>Ciliophora</taxon>
        <taxon>Postciliodesmatophora</taxon>
        <taxon>Heterotrichea</taxon>
        <taxon>Heterotrichida</taxon>
        <taxon>Blepharismidae</taxon>
        <taxon>Blepharisma</taxon>
    </lineage>
</organism>
<keyword evidence="2" id="KW-1185">Reference proteome</keyword>
<accession>A0AAU9K6I3</accession>
<sequence>MVSQPELPGDNAASSTFIYILQDLSTRNEEPFLGRNFGIVHKPLKIDIIRYNRPNGLINLGRESSAASRPFRLLPRVKLRVRS</sequence>
<dbReference type="Proteomes" id="UP001162131">
    <property type="component" value="Unassembled WGS sequence"/>
</dbReference>
<evidence type="ECO:0000313" key="2">
    <source>
        <dbReference type="Proteomes" id="UP001162131"/>
    </source>
</evidence>
<protein>
    <submittedName>
        <fullName evidence="1">Uncharacterized protein</fullName>
    </submittedName>
</protein>
<name>A0AAU9K6I3_9CILI</name>
<reference evidence="1" key="1">
    <citation type="submission" date="2021-09" db="EMBL/GenBank/DDBJ databases">
        <authorList>
            <consortium name="AG Swart"/>
            <person name="Singh M."/>
            <person name="Singh A."/>
            <person name="Seah K."/>
            <person name="Emmerich C."/>
        </authorList>
    </citation>
    <scope>NUCLEOTIDE SEQUENCE</scope>
    <source>
        <strain evidence="1">ATCC30299</strain>
    </source>
</reference>
<dbReference type="AlphaFoldDB" id="A0AAU9K6I3"/>
<dbReference type="EMBL" id="CAJZBQ010000056">
    <property type="protein sequence ID" value="CAG9333534.1"/>
    <property type="molecule type" value="Genomic_DNA"/>
</dbReference>
<gene>
    <name evidence="1" type="ORF">BSTOLATCC_MIC58412</name>
</gene>
<comment type="caution">
    <text evidence="1">The sequence shown here is derived from an EMBL/GenBank/DDBJ whole genome shotgun (WGS) entry which is preliminary data.</text>
</comment>
<proteinExistence type="predicted"/>